<dbReference type="PANTHER" id="PTHR44196">
    <property type="entry name" value="DEHYDROGENASE/REDUCTASE SDR FAMILY MEMBER 7B"/>
    <property type="match status" value="1"/>
</dbReference>
<gene>
    <name evidence="5" type="ORF">T9A_00538</name>
</gene>
<dbReference type="PRINTS" id="PR00080">
    <property type="entry name" value="SDRFAMILY"/>
</dbReference>
<keyword evidence="6" id="KW-1185">Reference proteome</keyword>
<organism evidence="5 6">
    <name type="scientific">Alcanivorax jadensis T9</name>
    <dbReference type="NCBI Taxonomy" id="1177181"/>
    <lineage>
        <taxon>Bacteria</taxon>
        <taxon>Pseudomonadati</taxon>
        <taxon>Pseudomonadota</taxon>
        <taxon>Gammaproteobacteria</taxon>
        <taxon>Oceanospirillales</taxon>
        <taxon>Alcanivoracaceae</taxon>
        <taxon>Alcanivorax</taxon>
    </lineage>
</organism>
<dbReference type="RefSeq" id="WP_035244932.1">
    <property type="nucleotide sequence ID" value="NZ_ARXU01000002.1"/>
</dbReference>
<dbReference type="NCBIfam" id="NF006123">
    <property type="entry name" value="PRK08267.1"/>
    <property type="match status" value="1"/>
</dbReference>
<reference evidence="5 6" key="1">
    <citation type="submission" date="2012-09" db="EMBL/GenBank/DDBJ databases">
        <title>Genome Sequence of alkane-degrading Bacterium Alcanivorax jadensis T9.</title>
        <authorList>
            <person name="Lai Q."/>
            <person name="Shao Z."/>
        </authorList>
    </citation>
    <scope>NUCLEOTIDE SEQUENCE [LARGE SCALE GENOMIC DNA]</scope>
    <source>
        <strain evidence="5 6">T9</strain>
    </source>
</reference>
<dbReference type="SUPFAM" id="SSF51735">
    <property type="entry name" value="NAD(P)-binding Rossmann-fold domains"/>
    <property type="match status" value="1"/>
</dbReference>
<dbReference type="Proteomes" id="UP000029443">
    <property type="component" value="Unassembled WGS sequence"/>
</dbReference>
<protein>
    <submittedName>
        <fullName evidence="5">Short chain dehydrogenase</fullName>
    </submittedName>
</protein>
<evidence type="ECO:0000313" key="5">
    <source>
        <dbReference type="EMBL" id="KGD62247.1"/>
    </source>
</evidence>
<comment type="caution">
    <text evidence="5">The sequence shown here is derived from an EMBL/GenBank/DDBJ whole genome shotgun (WGS) entry which is preliminary data.</text>
</comment>
<keyword evidence="2" id="KW-0560">Oxidoreductase</keyword>
<dbReference type="InterPro" id="IPR002347">
    <property type="entry name" value="SDR_fam"/>
</dbReference>
<dbReference type="Gene3D" id="3.40.50.720">
    <property type="entry name" value="NAD(P)-binding Rossmann-like Domain"/>
    <property type="match status" value="1"/>
</dbReference>
<evidence type="ECO:0000256" key="3">
    <source>
        <dbReference type="RuleBase" id="RU000363"/>
    </source>
</evidence>
<dbReference type="InterPro" id="IPR057326">
    <property type="entry name" value="KR_dom"/>
</dbReference>
<dbReference type="Pfam" id="PF00106">
    <property type="entry name" value="adh_short"/>
    <property type="match status" value="1"/>
</dbReference>
<evidence type="ECO:0000256" key="1">
    <source>
        <dbReference type="ARBA" id="ARBA00006484"/>
    </source>
</evidence>
<name>A0ABR4WFZ6_9GAMM</name>
<feature type="domain" description="Ketoreductase" evidence="4">
    <location>
        <begin position="2"/>
        <end position="166"/>
    </location>
</feature>
<dbReference type="PANTHER" id="PTHR44196:SF1">
    <property type="entry name" value="DEHYDROGENASE_REDUCTASE SDR FAMILY MEMBER 7B"/>
    <property type="match status" value="1"/>
</dbReference>
<evidence type="ECO:0000256" key="2">
    <source>
        <dbReference type="ARBA" id="ARBA00023002"/>
    </source>
</evidence>
<dbReference type="SMART" id="SM00822">
    <property type="entry name" value="PKS_KR"/>
    <property type="match status" value="1"/>
</dbReference>
<dbReference type="EMBL" id="ARXU01000002">
    <property type="protein sequence ID" value="KGD62247.1"/>
    <property type="molecule type" value="Genomic_DNA"/>
</dbReference>
<dbReference type="InterPro" id="IPR036291">
    <property type="entry name" value="NAD(P)-bd_dom_sf"/>
</dbReference>
<proteinExistence type="inferred from homology"/>
<accession>A0ABR4WFZ6</accession>
<evidence type="ECO:0000313" key="6">
    <source>
        <dbReference type="Proteomes" id="UP000029443"/>
    </source>
</evidence>
<sequence length="252" mass="27520">MKRILITGAASGIGLTTAKHFHEKGWRVGLTDVNDTALVRLAKELDNSWYRPLDVTDSIACQHACRDFAEDGGIDVLFNCAGILRMGPFESISAEQHKQIIDINVTGLINMSLAAHPFLQDSKAAAVINMSSASALYGVPHLASYSASKFAVRSLTESLNIEWGRQGIRVVDIMPPFVKTPMVEKASFRAPVVDRMGVNLSADDVAKKVWQAANEKVPVHNPVGLTFKLIKLLDKALPSASTRLFMSFLSRD</sequence>
<evidence type="ECO:0000259" key="4">
    <source>
        <dbReference type="SMART" id="SM00822"/>
    </source>
</evidence>
<comment type="similarity">
    <text evidence="1 3">Belongs to the short-chain dehydrogenases/reductases (SDR) family.</text>
</comment>
<dbReference type="PRINTS" id="PR00081">
    <property type="entry name" value="GDHRDH"/>
</dbReference>